<evidence type="ECO:0000313" key="2">
    <source>
        <dbReference type="EMBL" id="CAE0648779.1"/>
    </source>
</evidence>
<name>A0A6V2T8R3_HETAK</name>
<protein>
    <submittedName>
        <fullName evidence="2">Uncharacterized protein</fullName>
    </submittedName>
</protein>
<sequence length="164" mass="18261">MAYLIVGVILACLVVCSNAFTAPGGHISVSKITATPRDLLTTVYFFGRKAKQVEPEPEEDEFKPYVPKKKKEYEQKKEALRKKSFDYRGVNELEEDESVIVPATAYFDAKGNDPFWTTVGGLAIGIPILTILYTQVLAPPDVEQAAKEFTYEQAASTSYASKRR</sequence>
<dbReference type="EMBL" id="HBIU01055659">
    <property type="protein sequence ID" value="CAE0648779.1"/>
    <property type="molecule type" value="Transcribed_RNA"/>
</dbReference>
<feature type="signal peptide" evidence="1">
    <location>
        <begin position="1"/>
        <end position="19"/>
    </location>
</feature>
<accession>A0A6V2T8R3</accession>
<organism evidence="2">
    <name type="scientific">Heterosigma akashiwo</name>
    <name type="common">Chromophytic alga</name>
    <name type="synonym">Heterosigma carterae</name>
    <dbReference type="NCBI Taxonomy" id="2829"/>
    <lineage>
        <taxon>Eukaryota</taxon>
        <taxon>Sar</taxon>
        <taxon>Stramenopiles</taxon>
        <taxon>Ochrophyta</taxon>
        <taxon>Raphidophyceae</taxon>
        <taxon>Chattonellales</taxon>
        <taxon>Chattonellaceae</taxon>
        <taxon>Heterosigma</taxon>
    </lineage>
</organism>
<feature type="chain" id="PRO_5030161009" evidence="1">
    <location>
        <begin position="20"/>
        <end position="164"/>
    </location>
</feature>
<reference evidence="2" key="1">
    <citation type="submission" date="2021-01" db="EMBL/GenBank/DDBJ databases">
        <authorList>
            <person name="Corre E."/>
            <person name="Pelletier E."/>
            <person name="Niang G."/>
            <person name="Scheremetjew M."/>
            <person name="Finn R."/>
            <person name="Kale V."/>
            <person name="Holt S."/>
            <person name="Cochrane G."/>
            <person name="Meng A."/>
            <person name="Brown T."/>
            <person name="Cohen L."/>
        </authorList>
    </citation>
    <scope>NUCLEOTIDE SEQUENCE</scope>
    <source>
        <strain evidence="2">CCMP3107</strain>
    </source>
</reference>
<evidence type="ECO:0000256" key="1">
    <source>
        <dbReference type="SAM" id="SignalP"/>
    </source>
</evidence>
<keyword evidence="1" id="KW-0732">Signal</keyword>
<dbReference type="AlphaFoldDB" id="A0A6V2T8R3"/>
<gene>
    <name evidence="2" type="ORF">HAKA00212_LOCUS24450</name>
</gene>
<proteinExistence type="predicted"/>